<evidence type="ECO:0000256" key="1">
    <source>
        <dbReference type="SAM" id="MobiDB-lite"/>
    </source>
</evidence>
<organism evidence="2 3">
    <name type="scientific">Blattamonas nauphoetae</name>
    <dbReference type="NCBI Taxonomy" id="2049346"/>
    <lineage>
        <taxon>Eukaryota</taxon>
        <taxon>Metamonada</taxon>
        <taxon>Preaxostyla</taxon>
        <taxon>Oxymonadida</taxon>
        <taxon>Blattamonas</taxon>
    </lineage>
</organism>
<feature type="compositionally biased region" description="Basic residues" evidence="1">
    <location>
        <begin position="113"/>
        <end position="124"/>
    </location>
</feature>
<feature type="compositionally biased region" description="Acidic residues" evidence="1">
    <location>
        <begin position="156"/>
        <end position="166"/>
    </location>
</feature>
<evidence type="ECO:0000313" key="2">
    <source>
        <dbReference type="EMBL" id="KAK2950001.1"/>
    </source>
</evidence>
<sequence>MDLLREYEKQLEEYERTGIPNEAVIETSVILKSKGQELKEKQRTYEPPEFVHQQHGSSAGADSKQFHIYRRLRNKEESRVNQMVEIEKEEEENRIFAEKRMHSEKEIKEKQTKKAAKRQKRKERQRLAKEKEKLLKDSKNTPDGKPTEGNAVPLFPDDDSTSSEND</sequence>
<proteinExistence type="predicted"/>
<dbReference type="PANTHER" id="PTHR13507:SF0">
    <property type="entry name" value="PRKR-INTERACTING PROTEIN 1"/>
    <property type="match status" value="1"/>
</dbReference>
<reference evidence="2 3" key="1">
    <citation type="journal article" date="2022" name="bioRxiv">
        <title>Genomics of Preaxostyla Flagellates Illuminates Evolutionary Transitions and the Path Towards Mitochondrial Loss.</title>
        <authorList>
            <person name="Novak L.V.F."/>
            <person name="Treitli S.C."/>
            <person name="Pyrih J."/>
            <person name="Halakuc P."/>
            <person name="Pipaliya S.V."/>
            <person name="Vacek V."/>
            <person name="Brzon O."/>
            <person name="Soukal P."/>
            <person name="Eme L."/>
            <person name="Dacks J.B."/>
            <person name="Karnkowska A."/>
            <person name="Elias M."/>
            <person name="Hampl V."/>
        </authorList>
    </citation>
    <scope>NUCLEOTIDE SEQUENCE [LARGE SCALE GENOMIC DNA]</scope>
    <source>
        <strain evidence="2">NAU3</strain>
        <tissue evidence="2">Gut</tissue>
    </source>
</reference>
<protein>
    <submittedName>
        <fullName evidence="2">Uncharacterized protein</fullName>
    </submittedName>
</protein>
<dbReference type="PANTHER" id="PTHR13507">
    <property type="entry name" value="PRKR-INTERACTING PROTEIN 1"/>
    <property type="match status" value="1"/>
</dbReference>
<dbReference type="Pfam" id="PF06658">
    <property type="entry name" value="DUF1168"/>
    <property type="match status" value="1"/>
</dbReference>
<comment type="caution">
    <text evidence="2">The sequence shown here is derived from an EMBL/GenBank/DDBJ whole genome shotgun (WGS) entry which is preliminary data.</text>
</comment>
<feature type="region of interest" description="Disordered" evidence="1">
    <location>
        <begin position="89"/>
        <end position="166"/>
    </location>
</feature>
<keyword evidence="3" id="KW-1185">Reference proteome</keyword>
<accession>A0ABQ9XBV7</accession>
<gene>
    <name evidence="2" type="ORF">BLNAU_15036</name>
</gene>
<feature type="compositionally biased region" description="Basic and acidic residues" evidence="1">
    <location>
        <begin position="91"/>
        <end position="112"/>
    </location>
</feature>
<dbReference type="Proteomes" id="UP001281761">
    <property type="component" value="Unassembled WGS sequence"/>
</dbReference>
<feature type="compositionally biased region" description="Basic and acidic residues" evidence="1">
    <location>
        <begin position="125"/>
        <end position="146"/>
    </location>
</feature>
<dbReference type="InterPro" id="IPR009548">
    <property type="entry name" value="Prkrip1"/>
</dbReference>
<dbReference type="EMBL" id="JARBJD010000144">
    <property type="protein sequence ID" value="KAK2950001.1"/>
    <property type="molecule type" value="Genomic_DNA"/>
</dbReference>
<evidence type="ECO:0000313" key="3">
    <source>
        <dbReference type="Proteomes" id="UP001281761"/>
    </source>
</evidence>
<name>A0ABQ9XBV7_9EUKA</name>